<organism evidence="7">
    <name type="scientific">Enterobius vermicularis</name>
    <name type="common">Human pinworm</name>
    <dbReference type="NCBI Taxonomy" id="51028"/>
    <lineage>
        <taxon>Eukaryota</taxon>
        <taxon>Metazoa</taxon>
        <taxon>Ecdysozoa</taxon>
        <taxon>Nematoda</taxon>
        <taxon>Chromadorea</taxon>
        <taxon>Rhabditida</taxon>
        <taxon>Spirurina</taxon>
        <taxon>Oxyuridomorpha</taxon>
        <taxon>Oxyuroidea</taxon>
        <taxon>Oxyuridae</taxon>
        <taxon>Enterobius</taxon>
    </lineage>
</organism>
<dbReference type="Gene3D" id="1.10.418.40">
    <property type="entry name" value="Autophagy protein 6/Beclin 1"/>
    <property type="match status" value="1"/>
</dbReference>
<evidence type="ECO:0000256" key="2">
    <source>
        <dbReference type="SAM" id="Coils"/>
    </source>
</evidence>
<dbReference type="GO" id="GO:0043548">
    <property type="term" value="F:phosphatidylinositol 3-kinase binding"/>
    <property type="evidence" value="ECO:0007669"/>
    <property type="project" value="TreeGrafter"/>
</dbReference>
<feature type="domain" description="Atg6/beclin coiled-coil" evidence="4">
    <location>
        <begin position="66"/>
        <end position="194"/>
    </location>
</feature>
<evidence type="ECO:0000313" key="7">
    <source>
        <dbReference type="WBParaSite" id="EVEC_0000301301-mRNA-1"/>
    </source>
</evidence>
<dbReference type="Pfam" id="PF17675">
    <property type="entry name" value="APG6_N"/>
    <property type="match status" value="1"/>
</dbReference>
<dbReference type="GO" id="GO:0000423">
    <property type="term" value="P:mitophagy"/>
    <property type="evidence" value="ECO:0007669"/>
    <property type="project" value="TreeGrafter"/>
</dbReference>
<reference evidence="7" key="1">
    <citation type="submission" date="2017-02" db="UniProtKB">
        <authorList>
            <consortium name="WormBaseParasite"/>
        </authorList>
    </citation>
    <scope>IDENTIFICATION</scope>
</reference>
<dbReference type="WBParaSite" id="EVEC_0000301301-mRNA-1">
    <property type="protein sequence ID" value="EVEC_0000301301-mRNA-1"/>
    <property type="gene ID" value="EVEC_0000301301"/>
</dbReference>
<dbReference type="InterPro" id="IPR040455">
    <property type="entry name" value="Atg6_BARA"/>
</dbReference>
<dbReference type="AlphaFoldDB" id="A0A0N4UZG3"/>
<feature type="coiled-coil region" evidence="2">
    <location>
        <begin position="76"/>
        <end position="151"/>
    </location>
</feature>
<evidence type="ECO:0000313" key="5">
    <source>
        <dbReference type="EMBL" id="VDD87578.1"/>
    </source>
</evidence>
<dbReference type="GO" id="GO:0034271">
    <property type="term" value="C:phosphatidylinositol 3-kinase complex, class III, type I"/>
    <property type="evidence" value="ECO:0007669"/>
    <property type="project" value="TreeGrafter"/>
</dbReference>
<evidence type="ECO:0000259" key="3">
    <source>
        <dbReference type="Pfam" id="PF04111"/>
    </source>
</evidence>
<dbReference type="EMBL" id="UXUI01007437">
    <property type="protein sequence ID" value="VDD87578.1"/>
    <property type="molecule type" value="Genomic_DNA"/>
</dbReference>
<accession>A0A0N4UZG3</accession>
<dbReference type="Pfam" id="PF04111">
    <property type="entry name" value="APG6"/>
    <property type="match status" value="1"/>
</dbReference>
<dbReference type="GO" id="GO:0000407">
    <property type="term" value="C:phagophore assembly site"/>
    <property type="evidence" value="ECO:0007669"/>
    <property type="project" value="TreeGrafter"/>
</dbReference>
<evidence type="ECO:0000256" key="1">
    <source>
        <dbReference type="ARBA" id="ARBA00005965"/>
    </source>
</evidence>
<dbReference type="GO" id="GO:0006995">
    <property type="term" value="P:cellular response to nitrogen starvation"/>
    <property type="evidence" value="ECO:0007669"/>
    <property type="project" value="TreeGrafter"/>
</dbReference>
<evidence type="ECO:0000313" key="6">
    <source>
        <dbReference type="Proteomes" id="UP000274131"/>
    </source>
</evidence>
<protein>
    <submittedName>
        <fullName evidence="7">Autophagy-related protein 6</fullName>
    </submittedName>
</protein>
<dbReference type="InterPro" id="IPR038274">
    <property type="entry name" value="Atg6/Beclin_C_sf"/>
</dbReference>
<sequence>MTSDVPSFCLNCQSELIIDKSLHGRDTVGAGLTHLSDQIGNLKLEGQGVGSLYDIICNSDSPLKGPICEACTGELLKGMDQQLKGLEDEYSNYRKLLESLKTRGINEFDESSTKRKMEKLKTEQECCLKELKELEDKEKTLDEKLNAKESKLNTVLESEEKLWREIRDNLRTLVDLEASEQDVGMQLRYVREQLDKLSKLNVLNITFHIWEQGSFGTINGFRLGRLPSMQVEWNEINTAWGQAALLLTVLFKNVEYCELEDYKIFPMGNHSFIRVLSTGEDLPLYGSGGFKPFGQKNFDEAISAYVECFRQLEKYIQVYLISEQLLWIPNRLNCPYKANSTFRLPHKMRKDYIEDNRVEYSVKMQFNSEERWTKAMKCLLINLRWTISFVVTLRSKGRLRVQNCGSLATKGCRVVSRLHGFIDLGQSSAKHLEGFTKQLGEAKLQIEEYFYLPGVLDVSHFRRSKKGVQNCGCLATKSSRDLEWKTKYEKVALDSGERLRTALQICSNYRLK</sequence>
<dbReference type="OrthoDB" id="20368at2759"/>
<dbReference type="STRING" id="51028.A0A0N4UZG3"/>
<dbReference type="InterPro" id="IPR007243">
    <property type="entry name" value="Atg6/Beclin"/>
</dbReference>
<dbReference type="GO" id="GO:0000045">
    <property type="term" value="P:autophagosome assembly"/>
    <property type="evidence" value="ECO:0007669"/>
    <property type="project" value="TreeGrafter"/>
</dbReference>
<feature type="domain" description="Atg6 BARA" evidence="3">
    <location>
        <begin position="197"/>
        <end position="390"/>
    </location>
</feature>
<reference evidence="5 6" key="2">
    <citation type="submission" date="2018-10" db="EMBL/GenBank/DDBJ databases">
        <authorList>
            <consortium name="Pathogen Informatics"/>
        </authorList>
    </citation>
    <scope>NUCLEOTIDE SEQUENCE [LARGE SCALE GENOMIC DNA]</scope>
</reference>
<keyword evidence="2" id="KW-0175">Coiled coil</keyword>
<evidence type="ECO:0000259" key="4">
    <source>
        <dbReference type="Pfam" id="PF17675"/>
    </source>
</evidence>
<proteinExistence type="inferred from homology"/>
<dbReference type="GO" id="GO:0034272">
    <property type="term" value="C:phosphatidylinositol 3-kinase complex, class III, type II"/>
    <property type="evidence" value="ECO:0007669"/>
    <property type="project" value="TreeGrafter"/>
</dbReference>
<dbReference type="GO" id="GO:0045324">
    <property type="term" value="P:late endosome to vacuole transport"/>
    <property type="evidence" value="ECO:0007669"/>
    <property type="project" value="TreeGrafter"/>
</dbReference>
<keyword evidence="6" id="KW-1185">Reference proteome</keyword>
<dbReference type="Proteomes" id="UP000274131">
    <property type="component" value="Unassembled WGS sequence"/>
</dbReference>
<dbReference type="GO" id="GO:0030674">
    <property type="term" value="F:protein-macromolecule adaptor activity"/>
    <property type="evidence" value="ECO:0007669"/>
    <property type="project" value="TreeGrafter"/>
</dbReference>
<dbReference type="PANTHER" id="PTHR12768:SF4">
    <property type="entry name" value="BECLIN-1"/>
    <property type="match status" value="1"/>
</dbReference>
<name>A0A0N4UZG3_ENTVE</name>
<dbReference type="InterPro" id="IPR041691">
    <property type="entry name" value="Atg6/beclin_CC"/>
</dbReference>
<comment type="similarity">
    <text evidence="1">Belongs to the beclin family.</text>
</comment>
<gene>
    <name evidence="5" type="ORF">EVEC_LOCUS2721</name>
</gene>
<dbReference type="PANTHER" id="PTHR12768">
    <property type="entry name" value="BECLIN 1"/>
    <property type="match status" value="1"/>
</dbReference>